<dbReference type="Proteomes" id="UP001501319">
    <property type="component" value="Unassembled WGS sequence"/>
</dbReference>
<keyword evidence="4" id="KW-1185">Reference proteome</keyword>
<dbReference type="EMBL" id="BAAANE010000003">
    <property type="protein sequence ID" value="GAA1625772.1"/>
    <property type="molecule type" value="Genomic_DNA"/>
</dbReference>
<dbReference type="InterPro" id="IPR002575">
    <property type="entry name" value="Aminoglycoside_PTrfase"/>
</dbReference>
<evidence type="ECO:0000259" key="2">
    <source>
        <dbReference type="Pfam" id="PF01636"/>
    </source>
</evidence>
<feature type="domain" description="Aminoglycoside phosphotransferase" evidence="2">
    <location>
        <begin position="41"/>
        <end position="268"/>
    </location>
</feature>
<dbReference type="Pfam" id="PF01636">
    <property type="entry name" value="APH"/>
    <property type="match status" value="1"/>
</dbReference>
<gene>
    <name evidence="3" type="ORF">GCM10009744_12020</name>
</gene>
<proteinExistence type="inferred from homology"/>
<dbReference type="InterPro" id="IPR050249">
    <property type="entry name" value="Pseudomonas-type_ThrB"/>
</dbReference>
<name>A0ABN2F135_9ACTN</name>
<evidence type="ECO:0000313" key="4">
    <source>
        <dbReference type="Proteomes" id="UP001501319"/>
    </source>
</evidence>
<dbReference type="InterPro" id="IPR011009">
    <property type="entry name" value="Kinase-like_dom_sf"/>
</dbReference>
<accession>A0ABN2F135</accession>
<comment type="similarity">
    <text evidence="1">Belongs to the pseudomonas-type ThrB family.</text>
</comment>
<sequence length="320" mass="35502">MRGLGVLFEASLTEERKLAMIALRFFPVEARRVTRVARSFNTVYRIEGADGTYALRIGPPLQIHATGTAQAEAAWQRSLYNDGLAVPEVVETSLGEPMVLVDDPEGRARTCVLFTWIRGRSMRTRLAPPRARKLGQLMARLHEHAAARRADGVLRADRVLYWRLPDQLGDVPEHGKVLIEARDSVQLVIDDLWRRRPAGSPHLLHGDLTPANVIEAPGVGPVPIDFQDMVVGFAEQDISFALASFGRHHDRDGLTQSFRDGYSEVRTWPDVPQAVMRGLIVARGLHQLNLSLATAEGPLPREYLDHHASRARAWLASGSG</sequence>
<protein>
    <recommendedName>
        <fullName evidence="2">Aminoglycoside phosphotransferase domain-containing protein</fullName>
    </recommendedName>
</protein>
<dbReference type="SUPFAM" id="SSF56112">
    <property type="entry name" value="Protein kinase-like (PK-like)"/>
    <property type="match status" value="1"/>
</dbReference>
<dbReference type="PANTHER" id="PTHR21064:SF6">
    <property type="entry name" value="AMINOGLYCOSIDE PHOSPHOTRANSFERASE DOMAIN-CONTAINING PROTEIN"/>
    <property type="match status" value="1"/>
</dbReference>
<dbReference type="Gene3D" id="3.90.1200.10">
    <property type="match status" value="1"/>
</dbReference>
<organism evidence="3 4">
    <name type="scientific">Kribbella alba</name>
    <dbReference type="NCBI Taxonomy" id="190197"/>
    <lineage>
        <taxon>Bacteria</taxon>
        <taxon>Bacillati</taxon>
        <taxon>Actinomycetota</taxon>
        <taxon>Actinomycetes</taxon>
        <taxon>Propionibacteriales</taxon>
        <taxon>Kribbellaceae</taxon>
        <taxon>Kribbella</taxon>
    </lineage>
</organism>
<dbReference type="PANTHER" id="PTHR21064">
    <property type="entry name" value="AMINOGLYCOSIDE PHOSPHOTRANSFERASE DOMAIN-CONTAINING PROTEIN-RELATED"/>
    <property type="match status" value="1"/>
</dbReference>
<evidence type="ECO:0000256" key="1">
    <source>
        <dbReference type="ARBA" id="ARBA00038240"/>
    </source>
</evidence>
<reference evidence="3 4" key="1">
    <citation type="journal article" date="2019" name="Int. J. Syst. Evol. Microbiol.">
        <title>The Global Catalogue of Microorganisms (GCM) 10K type strain sequencing project: providing services to taxonomists for standard genome sequencing and annotation.</title>
        <authorList>
            <consortium name="The Broad Institute Genomics Platform"/>
            <consortium name="The Broad Institute Genome Sequencing Center for Infectious Disease"/>
            <person name="Wu L."/>
            <person name="Ma J."/>
        </authorList>
    </citation>
    <scope>NUCLEOTIDE SEQUENCE [LARGE SCALE GENOMIC DNA]</scope>
    <source>
        <strain evidence="3 4">JCM 14306</strain>
    </source>
</reference>
<comment type="caution">
    <text evidence="3">The sequence shown here is derived from an EMBL/GenBank/DDBJ whole genome shotgun (WGS) entry which is preliminary data.</text>
</comment>
<evidence type="ECO:0000313" key="3">
    <source>
        <dbReference type="EMBL" id="GAA1625772.1"/>
    </source>
</evidence>